<evidence type="ECO:0000256" key="2">
    <source>
        <dbReference type="ARBA" id="ARBA00004791"/>
    </source>
</evidence>
<dbReference type="GO" id="GO:0033862">
    <property type="term" value="F:UMP kinase activity"/>
    <property type="evidence" value="ECO:0007669"/>
    <property type="project" value="UniProtKB-EC"/>
</dbReference>
<dbReference type="PANTHER" id="PTHR42833">
    <property type="entry name" value="URIDYLATE KINASE"/>
    <property type="match status" value="1"/>
</dbReference>
<dbReference type="InterPro" id="IPR011817">
    <property type="entry name" value="Uridylate_kinase"/>
</dbReference>
<dbReference type="SUPFAM" id="SSF53633">
    <property type="entry name" value="Carbamate kinase-like"/>
    <property type="match status" value="1"/>
</dbReference>
<evidence type="ECO:0000256" key="7">
    <source>
        <dbReference type="ARBA" id="ARBA00022777"/>
    </source>
</evidence>
<evidence type="ECO:0000256" key="1">
    <source>
        <dbReference type="ARBA" id="ARBA00004496"/>
    </source>
</evidence>
<name>A0A942A664_9BACT</name>
<keyword evidence="9 11" id="KW-0665">Pyrimidine biosynthesis</keyword>
<comment type="caution">
    <text evidence="13">The sequence shown here is derived from an EMBL/GenBank/DDBJ whole genome shotgun (WGS) entry which is preliminary data.</text>
</comment>
<gene>
    <name evidence="11" type="primary">pyrH</name>
    <name evidence="13" type="ORF">MAG551_02058</name>
</gene>
<keyword evidence="6 11" id="KW-0547">Nucleotide-binding</keyword>
<evidence type="ECO:0000256" key="4">
    <source>
        <dbReference type="ARBA" id="ARBA00022490"/>
    </source>
</evidence>
<dbReference type="PANTHER" id="PTHR42833:SF4">
    <property type="entry name" value="URIDYLATE KINASE PUMPKIN, CHLOROPLASTIC"/>
    <property type="match status" value="1"/>
</dbReference>
<proteinExistence type="inferred from homology"/>
<keyword evidence="4 11" id="KW-0963">Cytoplasm</keyword>
<accession>A0A942A664</accession>
<comment type="subcellular location">
    <subcellularLocation>
        <location evidence="1 11">Cytoplasm</location>
    </subcellularLocation>
</comment>
<protein>
    <recommendedName>
        <fullName evidence="11">Uridylate kinase</fullName>
        <shortName evidence="11">UK</shortName>
        <ecNumber evidence="11">2.7.4.22</ecNumber>
    </recommendedName>
    <alternativeName>
        <fullName evidence="11">Uridine monophosphate kinase</fullName>
        <shortName evidence="11">UMP kinase</shortName>
        <shortName evidence="11">UMPK</shortName>
    </alternativeName>
</protein>
<comment type="function">
    <text evidence="11">Catalyzes the reversible phosphorylation of UMP to UDP.</text>
</comment>
<feature type="binding site" evidence="11">
    <location>
        <position position="84"/>
    </location>
    <ligand>
        <name>UMP</name>
        <dbReference type="ChEBI" id="CHEBI:57865"/>
    </ligand>
</feature>
<dbReference type="InterPro" id="IPR001048">
    <property type="entry name" value="Asp/Glu/Uridylate_kinase"/>
</dbReference>
<evidence type="ECO:0000256" key="10">
    <source>
        <dbReference type="ARBA" id="ARBA00047767"/>
    </source>
</evidence>
<feature type="binding site" evidence="11">
    <location>
        <position position="178"/>
    </location>
    <ligand>
        <name>ATP</name>
        <dbReference type="ChEBI" id="CHEBI:30616"/>
    </ligand>
</feature>
<keyword evidence="5 11" id="KW-0808">Transferase</keyword>
<dbReference type="EC" id="2.7.4.22" evidence="11"/>
<feature type="domain" description="Aspartate/glutamate/uridylate kinase" evidence="12">
    <location>
        <begin position="17"/>
        <end position="226"/>
    </location>
</feature>
<dbReference type="FunFam" id="3.40.1160.10:FF:000001">
    <property type="entry name" value="Uridylate kinase"/>
    <property type="match status" value="1"/>
</dbReference>
<dbReference type="Proteomes" id="UP000722750">
    <property type="component" value="Unassembled WGS sequence"/>
</dbReference>
<evidence type="ECO:0000313" key="14">
    <source>
        <dbReference type="Proteomes" id="UP000722750"/>
    </source>
</evidence>
<dbReference type="Gene3D" id="3.40.1160.10">
    <property type="entry name" value="Acetylglutamate kinase-like"/>
    <property type="match status" value="1"/>
</dbReference>
<sequence>MQDSLLENSTIAIKRHKRVLLKISGEGFCSEKSTIIDNSKCNLIAKEISSARKAGVEIAIVVGGGNIIRGAELSKSGVDRARADQLGMIATNINAIILQDSLKKLKIPTSVLSAIQIQNIVESYTVQKCRSFLGKDYVVIIAGGTGNPYFTTDTAAALRAVEIGADVFLKGTKVDGVYSDDPVTNPRAKKYIKLEYMDVLTRNLGVMDSTAISLSMENKLPIIVFNFSKKGNIKRAIAGNEIGTYIGRGK</sequence>
<comment type="similarity">
    <text evidence="3 11">Belongs to the UMP kinase family.</text>
</comment>
<keyword evidence="7 11" id="KW-0418">Kinase</keyword>
<comment type="caution">
    <text evidence="11">Lacks conserved residue(s) required for the propagation of feature annotation.</text>
</comment>
<dbReference type="GO" id="GO:0005524">
    <property type="term" value="F:ATP binding"/>
    <property type="evidence" value="ECO:0007669"/>
    <property type="project" value="UniProtKB-KW"/>
</dbReference>
<dbReference type="HAMAP" id="MF_01220_B">
    <property type="entry name" value="PyrH_B"/>
    <property type="match status" value="1"/>
</dbReference>
<dbReference type="NCBIfam" id="TIGR02075">
    <property type="entry name" value="pyrH_bact"/>
    <property type="match status" value="1"/>
</dbReference>
<dbReference type="InterPro" id="IPR036393">
    <property type="entry name" value="AceGlu_kinase-like_sf"/>
</dbReference>
<evidence type="ECO:0000256" key="6">
    <source>
        <dbReference type="ARBA" id="ARBA00022741"/>
    </source>
</evidence>
<dbReference type="InterPro" id="IPR015963">
    <property type="entry name" value="Uridylate_kinase_bac"/>
</dbReference>
<evidence type="ECO:0000313" key="13">
    <source>
        <dbReference type="EMBL" id="MBS1258992.1"/>
    </source>
</evidence>
<dbReference type="GO" id="GO:0005737">
    <property type="term" value="C:cytoplasm"/>
    <property type="evidence" value="ECO:0007669"/>
    <property type="project" value="UniProtKB-SubCell"/>
</dbReference>
<evidence type="ECO:0000259" key="12">
    <source>
        <dbReference type="Pfam" id="PF00696"/>
    </source>
</evidence>
<feature type="binding site" evidence="11">
    <location>
        <position position="69"/>
    </location>
    <ligand>
        <name>ATP</name>
        <dbReference type="ChEBI" id="CHEBI:30616"/>
    </ligand>
</feature>
<feature type="binding site" evidence="11">
    <location>
        <position position="172"/>
    </location>
    <ligand>
        <name>ATP</name>
        <dbReference type="ChEBI" id="CHEBI:30616"/>
    </ligand>
</feature>
<dbReference type="PIRSF" id="PIRSF005650">
    <property type="entry name" value="Uridylate_kin"/>
    <property type="match status" value="1"/>
</dbReference>
<comment type="activity regulation">
    <text evidence="11">Inhibited by UTP.</text>
</comment>
<keyword evidence="8 11" id="KW-0067">ATP-binding</keyword>
<evidence type="ECO:0000256" key="8">
    <source>
        <dbReference type="ARBA" id="ARBA00022840"/>
    </source>
</evidence>
<feature type="binding site" evidence="11">
    <location>
        <begin position="22"/>
        <end position="25"/>
    </location>
    <ligand>
        <name>ATP</name>
        <dbReference type="ChEBI" id="CHEBI:30616"/>
    </ligand>
</feature>
<dbReference type="GO" id="GO:0006225">
    <property type="term" value="P:UDP biosynthetic process"/>
    <property type="evidence" value="ECO:0007669"/>
    <property type="project" value="TreeGrafter"/>
</dbReference>
<reference evidence="13" key="1">
    <citation type="journal article" date="2021" name="ISME J.">
        <title>Fine-scale metabolic discontinuity in a stratified prokaryote microbiome of a Red Sea deep halocline.</title>
        <authorList>
            <person name="Michoud G."/>
            <person name="Ngugi D.K."/>
            <person name="Barozzi A."/>
            <person name="Merlino G."/>
            <person name="Calleja M.L."/>
            <person name="Delgado-Huertas A."/>
            <person name="Moran X.A.G."/>
            <person name="Daffonchio D."/>
        </authorList>
    </citation>
    <scope>NUCLEOTIDE SEQUENCE</scope>
    <source>
        <strain evidence="13">SuakinDeep_MAG55_1</strain>
    </source>
</reference>
<dbReference type="Pfam" id="PF00696">
    <property type="entry name" value="AA_kinase"/>
    <property type="match status" value="1"/>
</dbReference>
<dbReference type="GO" id="GO:0044210">
    <property type="term" value="P:'de novo' CTP biosynthetic process"/>
    <property type="evidence" value="ECO:0007669"/>
    <property type="project" value="UniProtKB-UniRule"/>
</dbReference>
<feature type="binding site" evidence="11">
    <location>
        <position position="181"/>
    </location>
    <ligand>
        <name>ATP</name>
        <dbReference type="ChEBI" id="CHEBI:30616"/>
    </ligand>
</feature>
<dbReference type="EMBL" id="JAANXD010000077">
    <property type="protein sequence ID" value="MBS1258992.1"/>
    <property type="molecule type" value="Genomic_DNA"/>
</dbReference>
<organism evidence="13 14">
    <name type="scientific">Candidatus Scalindua arabica</name>
    <dbReference type="NCBI Taxonomy" id="1127984"/>
    <lineage>
        <taxon>Bacteria</taxon>
        <taxon>Pseudomonadati</taxon>
        <taxon>Planctomycetota</taxon>
        <taxon>Candidatus Brocadiia</taxon>
        <taxon>Candidatus Brocadiales</taxon>
        <taxon>Candidatus Scalinduaceae</taxon>
        <taxon>Candidatus Scalindua</taxon>
    </lineage>
</organism>
<dbReference type="CDD" id="cd04254">
    <property type="entry name" value="AAK_UMPK-PyrH-Ec"/>
    <property type="match status" value="1"/>
</dbReference>
<comment type="subunit">
    <text evidence="11">Homohexamer.</text>
</comment>
<evidence type="ECO:0000256" key="9">
    <source>
        <dbReference type="ARBA" id="ARBA00022975"/>
    </source>
</evidence>
<feature type="binding site" evidence="11">
    <location>
        <begin position="145"/>
        <end position="152"/>
    </location>
    <ligand>
        <name>UMP</name>
        <dbReference type="ChEBI" id="CHEBI:57865"/>
    </ligand>
</feature>
<evidence type="ECO:0000256" key="5">
    <source>
        <dbReference type="ARBA" id="ARBA00022679"/>
    </source>
</evidence>
<dbReference type="AlphaFoldDB" id="A0A942A664"/>
<evidence type="ECO:0000256" key="11">
    <source>
        <dbReference type="HAMAP-Rule" id="MF_01220"/>
    </source>
</evidence>
<feature type="binding site" evidence="11">
    <location>
        <position position="64"/>
    </location>
    <ligand>
        <name>UMP</name>
        <dbReference type="ChEBI" id="CHEBI:57865"/>
    </ligand>
</feature>
<evidence type="ECO:0000256" key="3">
    <source>
        <dbReference type="ARBA" id="ARBA00007614"/>
    </source>
</evidence>
<comment type="catalytic activity">
    <reaction evidence="10 11">
        <text>UMP + ATP = UDP + ADP</text>
        <dbReference type="Rhea" id="RHEA:24400"/>
        <dbReference type="ChEBI" id="CHEBI:30616"/>
        <dbReference type="ChEBI" id="CHEBI:57865"/>
        <dbReference type="ChEBI" id="CHEBI:58223"/>
        <dbReference type="ChEBI" id="CHEBI:456216"/>
        <dbReference type="EC" id="2.7.4.22"/>
    </reaction>
</comment>
<feature type="binding site" evidence="11">
    <location>
        <position position="65"/>
    </location>
    <ligand>
        <name>ATP</name>
        <dbReference type="ChEBI" id="CHEBI:30616"/>
    </ligand>
</feature>
<comment type="pathway">
    <text evidence="2 11">Pyrimidine metabolism; CTP biosynthesis via de novo pathway; UDP from UMP (UMPK route): step 1/1.</text>
</comment>